<feature type="region of interest" description="Disordered" evidence="1">
    <location>
        <begin position="21"/>
        <end position="73"/>
    </location>
</feature>
<proteinExistence type="predicted"/>
<dbReference type="Proteomes" id="UP000095767">
    <property type="component" value="Unassembled WGS sequence"/>
</dbReference>
<accession>A0A1E5WDF3</accession>
<reference evidence="2 3" key="1">
    <citation type="submission" date="2016-09" db="EMBL/GenBank/DDBJ databases">
        <title>The draft genome of Dichanthelium oligosanthes: A C3 panicoid grass species.</title>
        <authorList>
            <person name="Studer A.J."/>
            <person name="Schnable J.C."/>
            <person name="Brutnell T.P."/>
        </authorList>
    </citation>
    <scope>NUCLEOTIDE SEQUENCE [LARGE SCALE GENOMIC DNA]</scope>
    <source>
        <strain evidence="3">cv. Kellogg 1175</strain>
        <tissue evidence="2">Leaf</tissue>
    </source>
</reference>
<sequence>MARSGTQHALEEEEGLICESVVGAGGDGRGPEVGIGGGGGDDAAEDCAGMARGRGGDDERGGGADGEQHAPDEGLGVDMPCHLRIHLAVDEAQPRPKPLHSSGVAGAVDILALPDSRRDLPDPAMTFHWRTLKGSIDFTLFRNSSRDGEDDKVVTMDHTGCTLICDTGVPAATVYQLPSMAKPNFSPGCLTVGGGLFVIDALPSSTRSFEALFLEDGDGLKPTDCASHLIKSYTVAGGSNILISNKGAQIYCFDTVEGTWSKAGNWALPFCRLAERADDTPVIHGLWQEYMEPPKRWNLIRSCTVHMGLSKFCIVRHRSERYTQLQKKLPCATIRKSSSVVMATEWMPMYPSAAEVTIALNEMFSLDDGKVEAMDNALIGMAGEGVDDLLVGSC</sequence>
<keyword evidence="3" id="KW-1185">Reference proteome</keyword>
<protein>
    <submittedName>
        <fullName evidence="2">Uncharacterized protein</fullName>
    </submittedName>
</protein>
<name>A0A1E5WDF3_9POAL</name>
<gene>
    <name evidence="2" type="ORF">BAE44_0003721</name>
</gene>
<dbReference type="PANTHER" id="PTHR33085">
    <property type="entry name" value="OS12G0113100 PROTEIN-RELATED"/>
    <property type="match status" value="1"/>
</dbReference>
<dbReference type="InterPro" id="IPR012871">
    <property type="entry name" value="DUF1668_ORYSA"/>
</dbReference>
<evidence type="ECO:0000256" key="1">
    <source>
        <dbReference type="SAM" id="MobiDB-lite"/>
    </source>
</evidence>
<feature type="compositionally biased region" description="Basic and acidic residues" evidence="1">
    <location>
        <begin position="54"/>
        <end position="72"/>
    </location>
</feature>
<evidence type="ECO:0000313" key="2">
    <source>
        <dbReference type="EMBL" id="OEL35260.1"/>
    </source>
</evidence>
<comment type="caution">
    <text evidence="2">The sequence shown here is derived from an EMBL/GenBank/DDBJ whole genome shotgun (WGS) entry which is preliminary data.</text>
</comment>
<evidence type="ECO:0000313" key="3">
    <source>
        <dbReference type="Proteomes" id="UP000095767"/>
    </source>
</evidence>
<dbReference type="Pfam" id="PF07893">
    <property type="entry name" value="DUF1668"/>
    <property type="match status" value="1"/>
</dbReference>
<organism evidence="2 3">
    <name type="scientific">Dichanthelium oligosanthes</name>
    <dbReference type="NCBI Taxonomy" id="888268"/>
    <lineage>
        <taxon>Eukaryota</taxon>
        <taxon>Viridiplantae</taxon>
        <taxon>Streptophyta</taxon>
        <taxon>Embryophyta</taxon>
        <taxon>Tracheophyta</taxon>
        <taxon>Spermatophyta</taxon>
        <taxon>Magnoliopsida</taxon>
        <taxon>Liliopsida</taxon>
        <taxon>Poales</taxon>
        <taxon>Poaceae</taxon>
        <taxon>PACMAD clade</taxon>
        <taxon>Panicoideae</taxon>
        <taxon>Panicodae</taxon>
        <taxon>Paniceae</taxon>
        <taxon>Dichantheliinae</taxon>
        <taxon>Dichanthelium</taxon>
    </lineage>
</organism>
<feature type="compositionally biased region" description="Gly residues" evidence="1">
    <location>
        <begin position="23"/>
        <end position="41"/>
    </location>
</feature>
<dbReference type="EMBL" id="LWDX02012743">
    <property type="protein sequence ID" value="OEL35260.1"/>
    <property type="molecule type" value="Genomic_DNA"/>
</dbReference>
<dbReference type="AlphaFoldDB" id="A0A1E5WDF3"/>